<dbReference type="PANTHER" id="PTHR34822:SF1">
    <property type="entry name" value="GRPB FAMILY PROTEIN"/>
    <property type="match status" value="1"/>
</dbReference>
<dbReference type="RefSeq" id="WP_307346489.1">
    <property type="nucleotide sequence ID" value="NZ_JAUSUD010000036.1"/>
</dbReference>
<dbReference type="PANTHER" id="PTHR34822">
    <property type="entry name" value="GRPB DOMAIN PROTEIN (AFU_ORTHOLOGUE AFUA_1G01530)"/>
    <property type="match status" value="1"/>
</dbReference>
<name>A0ABT9ZM38_9BACI</name>
<dbReference type="Proteomes" id="UP001234495">
    <property type="component" value="Unassembled WGS sequence"/>
</dbReference>
<comment type="caution">
    <text evidence="1">The sequence shown here is derived from an EMBL/GenBank/DDBJ whole genome shotgun (WGS) entry which is preliminary data.</text>
</comment>
<gene>
    <name evidence="1" type="ORF">J2S19_004669</name>
</gene>
<dbReference type="EMBL" id="JAUSUD010000036">
    <property type="protein sequence ID" value="MDQ0233324.1"/>
    <property type="molecule type" value="Genomic_DNA"/>
</dbReference>
<accession>A0ABT9ZM38</accession>
<protein>
    <submittedName>
        <fullName evidence="1">GrpB-like predicted nucleotidyltransferase (UPF0157 family)</fullName>
    </submittedName>
</protein>
<sequence length="174" mass="20700">MQKPTVHLHDYNPKWEVQYEYEKDRIVEVIGDKVIAIQHIGSTSIRGMQAKPIIDIMIGVHELAEVTHFIAPLSKIEYEYVPKPEFTERKFFRKGRWGKGTCHLHICKFNSNEWMEKLLFRDYLRTHSQVADEYATLKQELASNYQFDRATYTKKKEPFIQAIIKKAKLELRRE</sequence>
<reference evidence="1 2" key="1">
    <citation type="submission" date="2023-07" db="EMBL/GenBank/DDBJ databases">
        <title>Genomic Encyclopedia of Type Strains, Phase IV (KMG-IV): sequencing the most valuable type-strain genomes for metagenomic binning, comparative biology and taxonomic classification.</title>
        <authorList>
            <person name="Goeker M."/>
        </authorList>
    </citation>
    <scope>NUCLEOTIDE SEQUENCE [LARGE SCALE GENOMIC DNA]</scope>
    <source>
        <strain evidence="1 2">DSM 29005</strain>
    </source>
</reference>
<evidence type="ECO:0000313" key="1">
    <source>
        <dbReference type="EMBL" id="MDQ0233324.1"/>
    </source>
</evidence>
<dbReference type="Pfam" id="PF04229">
    <property type="entry name" value="GrpB"/>
    <property type="match status" value="1"/>
</dbReference>
<keyword evidence="2" id="KW-1185">Reference proteome</keyword>
<evidence type="ECO:0000313" key="2">
    <source>
        <dbReference type="Proteomes" id="UP001234495"/>
    </source>
</evidence>
<dbReference type="InterPro" id="IPR007344">
    <property type="entry name" value="GrpB/CoaE"/>
</dbReference>
<dbReference type="InterPro" id="IPR043519">
    <property type="entry name" value="NT_sf"/>
</dbReference>
<dbReference type="SUPFAM" id="SSF81301">
    <property type="entry name" value="Nucleotidyltransferase"/>
    <property type="match status" value="1"/>
</dbReference>
<proteinExistence type="predicted"/>
<dbReference type="Gene3D" id="3.30.460.10">
    <property type="entry name" value="Beta Polymerase, domain 2"/>
    <property type="match status" value="1"/>
</dbReference>
<organism evidence="1 2">
    <name type="scientific">Metabacillus malikii</name>
    <dbReference type="NCBI Taxonomy" id="1504265"/>
    <lineage>
        <taxon>Bacteria</taxon>
        <taxon>Bacillati</taxon>
        <taxon>Bacillota</taxon>
        <taxon>Bacilli</taxon>
        <taxon>Bacillales</taxon>
        <taxon>Bacillaceae</taxon>
        <taxon>Metabacillus</taxon>
    </lineage>
</organism>